<dbReference type="PRINTS" id="PR00344">
    <property type="entry name" value="BCTRLSENSOR"/>
</dbReference>
<keyword evidence="10" id="KW-0067">ATP-binding</keyword>
<evidence type="ECO:0000256" key="7">
    <source>
        <dbReference type="ARBA" id="ARBA00022692"/>
    </source>
</evidence>
<feature type="region of interest" description="Disordered" evidence="14">
    <location>
        <begin position="1081"/>
        <end position="1104"/>
    </location>
</feature>
<feature type="compositionally biased region" description="Polar residues" evidence="14">
    <location>
        <begin position="1081"/>
        <end position="1095"/>
    </location>
</feature>
<gene>
    <name evidence="22" type="ORF">MNBD_GAMMA14-1727</name>
</gene>
<dbReference type="Pfam" id="PF00512">
    <property type="entry name" value="HisKA"/>
    <property type="match status" value="1"/>
</dbReference>
<dbReference type="Pfam" id="PF00072">
    <property type="entry name" value="Response_reg"/>
    <property type="match status" value="2"/>
</dbReference>
<keyword evidence="8" id="KW-0547">Nucleotide-binding</keyword>
<dbReference type="Gene3D" id="1.20.120.160">
    <property type="entry name" value="HPT domain"/>
    <property type="match status" value="1"/>
</dbReference>
<evidence type="ECO:0000256" key="12">
    <source>
        <dbReference type="ARBA" id="ARBA00023012"/>
    </source>
</evidence>
<dbReference type="GO" id="GO:0006355">
    <property type="term" value="P:regulation of DNA-templated transcription"/>
    <property type="evidence" value="ECO:0007669"/>
    <property type="project" value="InterPro"/>
</dbReference>
<evidence type="ECO:0000259" key="16">
    <source>
        <dbReference type="PROSITE" id="PS50109"/>
    </source>
</evidence>
<dbReference type="FunFam" id="3.30.450.20:FF:000060">
    <property type="entry name" value="Sensor protein FixL"/>
    <property type="match status" value="1"/>
</dbReference>
<dbReference type="SUPFAM" id="SSF55874">
    <property type="entry name" value="ATPase domain of HSP90 chaperone/DNA topoisomerase II/histidine kinase"/>
    <property type="match status" value="1"/>
</dbReference>
<dbReference type="PROSITE" id="PS50924">
    <property type="entry name" value="MHYT"/>
    <property type="match status" value="1"/>
</dbReference>
<dbReference type="InterPro" id="IPR029016">
    <property type="entry name" value="GAF-like_dom_sf"/>
</dbReference>
<feature type="domain" description="PAC" evidence="19">
    <location>
        <begin position="340"/>
        <end position="399"/>
    </location>
</feature>
<dbReference type="PROSITE" id="PS50110">
    <property type="entry name" value="RESPONSE_REGULATORY"/>
    <property type="match status" value="2"/>
</dbReference>
<dbReference type="Pfam" id="PF03707">
    <property type="entry name" value="MHYT"/>
    <property type="match status" value="3"/>
</dbReference>
<feature type="transmembrane region" description="Helical" evidence="15">
    <location>
        <begin position="237"/>
        <end position="259"/>
    </location>
</feature>
<dbReference type="Gene3D" id="3.40.50.2300">
    <property type="match status" value="2"/>
</dbReference>
<comment type="catalytic activity">
    <reaction evidence="1">
        <text>ATP + protein L-histidine = ADP + protein N-phospho-L-histidine.</text>
        <dbReference type="EC" id="2.7.13.3"/>
    </reaction>
</comment>
<dbReference type="SMART" id="SM00073">
    <property type="entry name" value="HPT"/>
    <property type="match status" value="1"/>
</dbReference>
<dbReference type="PROSITE" id="PS50112">
    <property type="entry name" value="PAS"/>
    <property type="match status" value="1"/>
</dbReference>
<dbReference type="SUPFAM" id="SSF55781">
    <property type="entry name" value="GAF domain-like"/>
    <property type="match status" value="1"/>
</dbReference>
<keyword evidence="9" id="KW-0418">Kinase</keyword>
<dbReference type="Pfam" id="PF00989">
    <property type="entry name" value="PAS"/>
    <property type="match status" value="1"/>
</dbReference>
<dbReference type="InterPro" id="IPR003661">
    <property type="entry name" value="HisK_dim/P_dom"/>
</dbReference>
<dbReference type="CDD" id="cd16922">
    <property type="entry name" value="HATPase_EvgS-ArcB-TorS-like"/>
    <property type="match status" value="1"/>
</dbReference>
<dbReference type="CDD" id="cd00156">
    <property type="entry name" value="REC"/>
    <property type="match status" value="1"/>
</dbReference>
<dbReference type="GO" id="GO:0000155">
    <property type="term" value="F:phosphorelay sensor kinase activity"/>
    <property type="evidence" value="ECO:0007669"/>
    <property type="project" value="InterPro"/>
</dbReference>
<protein>
    <recommendedName>
        <fullName evidence="3">histidine kinase</fullName>
        <ecNumber evidence="3">2.7.13.3</ecNumber>
    </recommendedName>
</protein>
<dbReference type="InterPro" id="IPR036097">
    <property type="entry name" value="HisK_dim/P_sf"/>
</dbReference>
<dbReference type="PROSITE" id="PS50894">
    <property type="entry name" value="HPT"/>
    <property type="match status" value="1"/>
</dbReference>
<evidence type="ECO:0000259" key="20">
    <source>
        <dbReference type="PROSITE" id="PS50894"/>
    </source>
</evidence>
<dbReference type="GO" id="GO:0005886">
    <property type="term" value="C:plasma membrane"/>
    <property type="evidence" value="ECO:0007669"/>
    <property type="project" value="UniProtKB-SubCell"/>
</dbReference>
<dbReference type="PANTHER" id="PTHR45339">
    <property type="entry name" value="HYBRID SIGNAL TRANSDUCTION HISTIDINE KINASE J"/>
    <property type="match status" value="1"/>
</dbReference>
<feature type="domain" description="Response regulatory" evidence="17">
    <location>
        <begin position="817"/>
        <end position="934"/>
    </location>
</feature>
<dbReference type="SMART" id="SM00387">
    <property type="entry name" value="HATPase_c"/>
    <property type="match status" value="1"/>
</dbReference>
<keyword evidence="6" id="KW-0808">Transferase</keyword>
<feature type="domain" description="HPt" evidence="20">
    <location>
        <begin position="1121"/>
        <end position="1214"/>
    </location>
</feature>
<dbReference type="SUPFAM" id="SSF47226">
    <property type="entry name" value="Histidine-containing phosphotransfer domain, HPT domain"/>
    <property type="match status" value="1"/>
</dbReference>
<dbReference type="InterPro" id="IPR001789">
    <property type="entry name" value="Sig_transdc_resp-reg_receiver"/>
</dbReference>
<evidence type="ECO:0000256" key="4">
    <source>
        <dbReference type="ARBA" id="ARBA00022475"/>
    </source>
</evidence>
<keyword evidence="13 15" id="KW-0472">Membrane</keyword>
<dbReference type="InterPro" id="IPR001610">
    <property type="entry name" value="PAC"/>
</dbReference>
<dbReference type="SMART" id="SM00086">
    <property type="entry name" value="PAC"/>
    <property type="match status" value="1"/>
</dbReference>
<dbReference type="Gene3D" id="3.30.450.20">
    <property type="entry name" value="PAS domain"/>
    <property type="match status" value="1"/>
</dbReference>
<evidence type="ECO:0000313" key="22">
    <source>
        <dbReference type="EMBL" id="VAW76718.1"/>
    </source>
</evidence>
<evidence type="ECO:0000256" key="11">
    <source>
        <dbReference type="ARBA" id="ARBA00022989"/>
    </source>
</evidence>
<feature type="domain" description="MHYT" evidence="21">
    <location>
        <begin position="24"/>
        <end position="221"/>
    </location>
</feature>
<keyword evidence="4" id="KW-1003">Cell membrane</keyword>
<feature type="transmembrane region" description="Helical" evidence="15">
    <location>
        <begin position="24"/>
        <end position="48"/>
    </location>
</feature>
<evidence type="ECO:0000256" key="3">
    <source>
        <dbReference type="ARBA" id="ARBA00012438"/>
    </source>
</evidence>
<dbReference type="SUPFAM" id="SSF52172">
    <property type="entry name" value="CheY-like"/>
    <property type="match status" value="2"/>
</dbReference>
<evidence type="ECO:0000256" key="2">
    <source>
        <dbReference type="ARBA" id="ARBA00004651"/>
    </source>
</evidence>
<dbReference type="Gene3D" id="3.30.565.10">
    <property type="entry name" value="Histidine kinase-like ATPase, C-terminal domain"/>
    <property type="match status" value="1"/>
</dbReference>
<dbReference type="Pfam" id="PF01627">
    <property type="entry name" value="Hpt"/>
    <property type="match status" value="1"/>
</dbReference>
<dbReference type="InterPro" id="IPR000014">
    <property type="entry name" value="PAS"/>
</dbReference>
<comment type="subcellular location">
    <subcellularLocation>
        <location evidence="2">Cell membrane</location>
        <topology evidence="2">Multi-pass membrane protein</topology>
    </subcellularLocation>
</comment>
<dbReference type="EMBL" id="UOFM01000191">
    <property type="protein sequence ID" value="VAW76718.1"/>
    <property type="molecule type" value="Genomic_DNA"/>
</dbReference>
<keyword evidence="5" id="KW-0597">Phosphoprotein</keyword>
<dbReference type="InterPro" id="IPR000700">
    <property type="entry name" value="PAS-assoc_C"/>
</dbReference>
<dbReference type="CDD" id="cd17546">
    <property type="entry name" value="REC_hyHK_CKI1_RcsC-like"/>
    <property type="match status" value="1"/>
</dbReference>
<dbReference type="CDD" id="cd00130">
    <property type="entry name" value="PAS"/>
    <property type="match status" value="1"/>
</dbReference>
<feature type="domain" description="Response regulatory" evidence="17">
    <location>
        <begin position="960"/>
        <end position="1077"/>
    </location>
</feature>
<dbReference type="InterPro" id="IPR011006">
    <property type="entry name" value="CheY-like_superfamily"/>
</dbReference>
<dbReference type="EC" id="2.7.13.3" evidence="3"/>
<dbReference type="InterPro" id="IPR013767">
    <property type="entry name" value="PAS_fold"/>
</dbReference>
<feature type="transmembrane region" description="Helical" evidence="15">
    <location>
        <begin position="159"/>
        <end position="176"/>
    </location>
</feature>
<evidence type="ECO:0000259" key="18">
    <source>
        <dbReference type="PROSITE" id="PS50112"/>
    </source>
</evidence>
<feature type="domain" description="Histidine kinase" evidence="16">
    <location>
        <begin position="581"/>
        <end position="798"/>
    </location>
</feature>
<accession>A0A3B0Y7I4</accession>
<evidence type="ECO:0000259" key="17">
    <source>
        <dbReference type="PROSITE" id="PS50110"/>
    </source>
</evidence>
<dbReference type="InterPro" id="IPR003018">
    <property type="entry name" value="GAF"/>
</dbReference>
<dbReference type="InterPro" id="IPR036890">
    <property type="entry name" value="HATPase_C_sf"/>
</dbReference>
<dbReference type="PROSITE" id="PS50113">
    <property type="entry name" value="PAC"/>
    <property type="match status" value="1"/>
</dbReference>
<dbReference type="InterPro" id="IPR004358">
    <property type="entry name" value="Sig_transdc_His_kin-like_C"/>
</dbReference>
<dbReference type="NCBIfam" id="TIGR00229">
    <property type="entry name" value="sensory_box"/>
    <property type="match status" value="1"/>
</dbReference>
<feature type="transmembrane region" description="Helical" evidence="15">
    <location>
        <begin position="127"/>
        <end position="147"/>
    </location>
</feature>
<dbReference type="Pfam" id="PF13185">
    <property type="entry name" value="GAF_2"/>
    <property type="match status" value="1"/>
</dbReference>
<dbReference type="InterPro" id="IPR008207">
    <property type="entry name" value="Sig_transdc_His_kin_Hpt_dom"/>
</dbReference>
<dbReference type="InterPro" id="IPR036641">
    <property type="entry name" value="HPT_dom_sf"/>
</dbReference>
<dbReference type="SMART" id="SM00448">
    <property type="entry name" value="REC"/>
    <property type="match status" value="2"/>
</dbReference>
<evidence type="ECO:0000256" key="15">
    <source>
        <dbReference type="SAM" id="Phobius"/>
    </source>
</evidence>
<sequence>MSLLQHLMFIEPDRPLQTALESHYVLPLVGLSVLVAIVAAYTGFLLSERIRASETRQAKLAWLIAGATALGAGIWAMHFIGMLAFILPVAVKYDVTITAFSLVPAFIAGLVVLTGGSTGKYCKLKQLGRGVVMGAGIGLMHYTGMAAMEMDAVMRYDPLVFSLSIVVAVGLSLLALQLKQQAELGQLRSFSHQQGILAASIVMGLAINGMHYTGMAAAHYFPAQVEMTKSADWEPHFLALVIGLVVSGILILLISAVFISRRLALMNQLKTSEARLKMVFDTVVDGLIISDEKGLIQSFNQAAEKIFGYRRDEVIGLNVSILMPEQERGQHDNHMRRHRKTGEAKIIGIGREVLGQRKDGSLFPIDLAVNKTRTGSKAQFVGIIRDISQRRQAEQDEITLGELRHLALQSSSVKEFLDTCLNTLLTSVSWLRTQSSGVLFLTSNQGKGQALHQTVEFNLTSELHSLCARVPFGKCLCGRAAAERTVQFAHCVDERHETCYEGMPPHGHYCLPLLQDDSVLGVLMLELSHGHEQSSAEIGFLERVTEIISMGVNRRYTTRDLRKAKDAAESAAKAKSNFLATMSHEIRTPMNGVLGMLHLLGKTGLAARQQRYLDTATGSGELLLTVINDILDYSKLGAGKLELESIPFDPLSLAEETVSLMAKGAHEKRLELICSVKPDTPRMVRGDPTRLRQVLTNLVSNAIKFTEQGNIVLHVAPTEENLILFSVRDTGIGIPEKEKQHLFKAFTQADSSHTRKYGGTGLGLAICQQLVLAMGGNIRVTSTPGQGSDFSFEVPLEPLEHTRLQHPQASNLLAQQRILVVDDNCINREVLTSVLTAWQVSCVEEAEEGADALQQLRAAAEADRPFDIALLDMQMPGMSGLELAQAIRTDRLLDGLHLLMLSSVDCSETSPELDAWLTKPVRQSDLYSTLLLILGETTAAEERNTSSVDHDETCWFGGSRLLLVEDNYVNQEVAKEILASAGFVVDLRENGLDAVQAVQEHDYDIVLMDVQMPVMDGLEATRQIRALGGRFTKLPIIAMTAHALSGDSDKSIAAGMNAHLTKPIDPGNIFKTIANWITPTQKDISDSTGTGNEQNVDTETDSLPDLPGIDVADGLARLRGNKAAYRRILIGFRDKQTDAASRLEAFIGQHEWEEAASLAHTLKGSGGNLGAKCLYSDAAAMEQACRAADAEAVQSKLTALCASLAEVIEGLAGIDQQAVTTPGQADVVQPVDLEAIDTLLEDILQFLDTDLGEALASLARLQQQTAGSDYAARLTELESALNDFDIDAAREITESLRSGALC</sequence>
<dbReference type="InterPro" id="IPR035965">
    <property type="entry name" value="PAS-like_dom_sf"/>
</dbReference>
<keyword evidence="11 15" id="KW-1133">Transmembrane helix</keyword>
<dbReference type="Pfam" id="PF02518">
    <property type="entry name" value="HATPase_c"/>
    <property type="match status" value="1"/>
</dbReference>
<evidence type="ECO:0000256" key="13">
    <source>
        <dbReference type="ARBA" id="ARBA00023136"/>
    </source>
</evidence>
<organism evidence="22">
    <name type="scientific">hydrothermal vent metagenome</name>
    <dbReference type="NCBI Taxonomy" id="652676"/>
    <lineage>
        <taxon>unclassified sequences</taxon>
        <taxon>metagenomes</taxon>
        <taxon>ecological metagenomes</taxon>
    </lineage>
</organism>
<dbReference type="SMART" id="SM00091">
    <property type="entry name" value="PAS"/>
    <property type="match status" value="1"/>
</dbReference>
<dbReference type="GO" id="GO:0005524">
    <property type="term" value="F:ATP binding"/>
    <property type="evidence" value="ECO:0007669"/>
    <property type="project" value="UniProtKB-KW"/>
</dbReference>
<feature type="domain" description="PAS" evidence="18">
    <location>
        <begin position="272"/>
        <end position="325"/>
    </location>
</feature>
<dbReference type="InterPro" id="IPR005330">
    <property type="entry name" value="MHYT_dom"/>
</dbReference>
<name>A0A3B0Y7I4_9ZZZZ</name>
<evidence type="ECO:0000256" key="9">
    <source>
        <dbReference type="ARBA" id="ARBA00022777"/>
    </source>
</evidence>
<evidence type="ECO:0000259" key="19">
    <source>
        <dbReference type="PROSITE" id="PS50113"/>
    </source>
</evidence>
<evidence type="ECO:0000256" key="10">
    <source>
        <dbReference type="ARBA" id="ARBA00022840"/>
    </source>
</evidence>
<dbReference type="SMART" id="SM00388">
    <property type="entry name" value="HisKA"/>
    <property type="match status" value="1"/>
</dbReference>
<dbReference type="PROSITE" id="PS50109">
    <property type="entry name" value="HIS_KIN"/>
    <property type="match status" value="1"/>
</dbReference>
<dbReference type="FunFam" id="1.10.287.130:FF:000002">
    <property type="entry name" value="Two-component osmosensing histidine kinase"/>
    <property type="match status" value="1"/>
</dbReference>
<reference evidence="22" key="1">
    <citation type="submission" date="2018-06" db="EMBL/GenBank/DDBJ databases">
        <authorList>
            <person name="Zhirakovskaya E."/>
        </authorList>
    </citation>
    <scope>NUCLEOTIDE SEQUENCE</scope>
</reference>
<evidence type="ECO:0000256" key="1">
    <source>
        <dbReference type="ARBA" id="ARBA00000085"/>
    </source>
</evidence>
<keyword evidence="7 15" id="KW-0812">Transmembrane</keyword>
<dbReference type="FunFam" id="3.30.565.10:FF:000010">
    <property type="entry name" value="Sensor histidine kinase RcsC"/>
    <property type="match status" value="1"/>
</dbReference>
<dbReference type="CDD" id="cd00082">
    <property type="entry name" value="HisKA"/>
    <property type="match status" value="1"/>
</dbReference>
<evidence type="ECO:0000259" key="21">
    <source>
        <dbReference type="PROSITE" id="PS50924"/>
    </source>
</evidence>
<keyword evidence="12" id="KW-0902">Two-component regulatory system</keyword>
<feature type="transmembrane region" description="Helical" evidence="15">
    <location>
        <begin position="95"/>
        <end position="115"/>
    </location>
</feature>
<evidence type="ECO:0000256" key="14">
    <source>
        <dbReference type="SAM" id="MobiDB-lite"/>
    </source>
</evidence>
<dbReference type="SUPFAM" id="SSF47384">
    <property type="entry name" value="Homodimeric domain of signal transducing histidine kinase"/>
    <property type="match status" value="1"/>
</dbReference>
<proteinExistence type="predicted"/>
<evidence type="ECO:0000256" key="8">
    <source>
        <dbReference type="ARBA" id="ARBA00022741"/>
    </source>
</evidence>
<feature type="transmembrane region" description="Helical" evidence="15">
    <location>
        <begin position="60"/>
        <end position="89"/>
    </location>
</feature>
<dbReference type="SUPFAM" id="SSF55785">
    <property type="entry name" value="PYP-like sensor domain (PAS domain)"/>
    <property type="match status" value="1"/>
</dbReference>
<dbReference type="InterPro" id="IPR003594">
    <property type="entry name" value="HATPase_dom"/>
</dbReference>
<dbReference type="InterPro" id="IPR005467">
    <property type="entry name" value="His_kinase_dom"/>
</dbReference>
<dbReference type="Gene3D" id="1.10.287.130">
    <property type="match status" value="1"/>
</dbReference>
<evidence type="ECO:0000256" key="5">
    <source>
        <dbReference type="ARBA" id="ARBA00022553"/>
    </source>
</evidence>
<dbReference type="Gene3D" id="3.30.450.40">
    <property type="match status" value="1"/>
</dbReference>
<dbReference type="PANTHER" id="PTHR45339:SF1">
    <property type="entry name" value="HYBRID SIGNAL TRANSDUCTION HISTIDINE KINASE J"/>
    <property type="match status" value="1"/>
</dbReference>
<evidence type="ECO:0000256" key="6">
    <source>
        <dbReference type="ARBA" id="ARBA00022679"/>
    </source>
</evidence>